<gene>
    <name evidence="3" type="ORF">DAEQUDRAFT_375900</name>
</gene>
<name>A0A165P864_9APHY</name>
<dbReference type="InterPro" id="IPR040976">
    <property type="entry name" value="Pkinase_fungal"/>
</dbReference>
<organism evidence="3 4">
    <name type="scientific">Daedalea quercina L-15889</name>
    <dbReference type="NCBI Taxonomy" id="1314783"/>
    <lineage>
        <taxon>Eukaryota</taxon>
        <taxon>Fungi</taxon>
        <taxon>Dikarya</taxon>
        <taxon>Basidiomycota</taxon>
        <taxon>Agaricomycotina</taxon>
        <taxon>Agaricomycetes</taxon>
        <taxon>Polyporales</taxon>
        <taxon>Fomitopsis</taxon>
    </lineage>
</organism>
<proteinExistence type="predicted"/>
<dbReference type="SUPFAM" id="SSF56112">
    <property type="entry name" value="Protein kinase-like (PK-like)"/>
    <property type="match status" value="1"/>
</dbReference>
<evidence type="ECO:0000259" key="2">
    <source>
        <dbReference type="Pfam" id="PF17667"/>
    </source>
</evidence>
<protein>
    <recommendedName>
        <fullName evidence="2">Fungal-type protein kinase domain-containing protein</fullName>
    </recommendedName>
</protein>
<dbReference type="Pfam" id="PF17667">
    <property type="entry name" value="Pkinase_fungal"/>
    <property type="match status" value="1"/>
</dbReference>
<dbReference type="EMBL" id="KV429072">
    <property type="protein sequence ID" value="KZT67884.1"/>
    <property type="molecule type" value="Genomic_DNA"/>
</dbReference>
<dbReference type="OrthoDB" id="2797568at2759"/>
<evidence type="ECO:0000313" key="4">
    <source>
        <dbReference type="Proteomes" id="UP000076727"/>
    </source>
</evidence>
<dbReference type="PANTHER" id="PTHR38248">
    <property type="entry name" value="FUNK1 6"/>
    <property type="match status" value="1"/>
</dbReference>
<reference evidence="3 4" key="1">
    <citation type="journal article" date="2016" name="Mol. Biol. Evol.">
        <title>Comparative Genomics of Early-Diverging Mushroom-Forming Fungi Provides Insights into the Origins of Lignocellulose Decay Capabilities.</title>
        <authorList>
            <person name="Nagy L.G."/>
            <person name="Riley R."/>
            <person name="Tritt A."/>
            <person name="Adam C."/>
            <person name="Daum C."/>
            <person name="Floudas D."/>
            <person name="Sun H."/>
            <person name="Yadav J.S."/>
            <person name="Pangilinan J."/>
            <person name="Larsson K.H."/>
            <person name="Matsuura K."/>
            <person name="Barry K."/>
            <person name="Labutti K."/>
            <person name="Kuo R."/>
            <person name="Ohm R.A."/>
            <person name="Bhattacharya S.S."/>
            <person name="Shirouzu T."/>
            <person name="Yoshinaga Y."/>
            <person name="Martin F.M."/>
            <person name="Grigoriev I.V."/>
            <person name="Hibbett D.S."/>
        </authorList>
    </citation>
    <scope>NUCLEOTIDE SEQUENCE [LARGE SCALE GENOMIC DNA]</scope>
    <source>
        <strain evidence="3 4">L-15889</strain>
    </source>
</reference>
<evidence type="ECO:0000256" key="1">
    <source>
        <dbReference type="SAM" id="MobiDB-lite"/>
    </source>
</evidence>
<dbReference type="PANTHER" id="PTHR38248:SF2">
    <property type="entry name" value="FUNK1 11"/>
    <property type="match status" value="1"/>
</dbReference>
<evidence type="ECO:0000313" key="3">
    <source>
        <dbReference type="EMBL" id="KZT67884.1"/>
    </source>
</evidence>
<feature type="domain" description="Fungal-type protein kinase" evidence="2">
    <location>
        <begin position="187"/>
        <end position="586"/>
    </location>
</feature>
<sequence length="607" mass="69275">MPRRSKARVMQAHCSRLLSSHHHESSRTATYTADQVDMADKSTPGRNRSVMQEDATNVADRRQQSEKNAKAWKEHIYNRIVQPVADMGSFMTEFVHSEEPIPDCPDAHFMAHVPTGEGKVHDMYVPLVDGLTSLVREFDDEERPEFFNHAHKVMQFPFALCAEEQHVTKPDVVATIPGPEYIHPLPRWRHVALVFEVKPCDSDDPMKTYANVHEETLIQLAKSARNIMLAQGRLYAFVVGIYGAKARIFRFDRAGAVCSPLFNYIGQPQILHEFLWRFMHPPTEGCVVLGDDPTSTMGTHEGREQVQELVEKYDPSYAYTSENRKAVRRLVVTNEAGREIHYLAYKLIFINTRLFSRATMIWEAFELGDENPETGRREGTGKHVVIKEAWRQFARPSEIGFYRAMREAMEEAAEGVPPSLTGIAEFEYGDDLGLREARRLEEMAGPEPKSTDGENVLLNSMSDEPNDPDAYPRQLRVPYWRVLGHRTVTARCRFTEEDAKSDIHEHNERGQMRLVLKTIGTPITEFSETYELVTALRDAIEGHRQAYVAGVIHRDVSKGNVMIARRSDGSSTGFIHDFDYASSWKRFLDSEGIPATLERWVQHARSE</sequence>
<dbReference type="Proteomes" id="UP000076727">
    <property type="component" value="Unassembled WGS sequence"/>
</dbReference>
<dbReference type="InterPro" id="IPR011009">
    <property type="entry name" value="Kinase-like_dom_sf"/>
</dbReference>
<dbReference type="AlphaFoldDB" id="A0A165P864"/>
<keyword evidence="4" id="KW-1185">Reference proteome</keyword>
<accession>A0A165P864</accession>
<feature type="region of interest" description="Disordered" evidence="1">
    <location>
        <begin position="17"/>
        <end position="67"/>
    </location>
</feature>